<dbReference type="EMBL" id="CP034550">
    <property type="protein sequence ID" value="QFZ24223.1"/>
    <property type="molecule type" value="Genomic_DNA"/>
</dbReference>
<dbReference type="OrthoDB" id="4559615at2"/>
<keyword evidence="5" id="KW-1185">Reference proteome</keyword>
<dbReference type="InterPro" id="IPR002559">
    <property type="entry name" value="Transposase_11"/>
</dbReference>
<dbReference type="Pfam" id="PF01609">
    <property type="entry name" value="DDE_Tnp_1"/>
    <property type="match status" value="1"/>
</dbReference>
<feature type="region of interest" description="Disordered" evidence="1">
    <location>
        <begin position="195"/>
        <end position="219"/>
    </location>
</feature>
<feature type="domain" description="Insertion element IS402-like" evidence="3">
    <location>
        <begin position="15"/>
        <end position="79"/>
    </location>
</feature>
<evidence type="ECO:0000313" key="4">
    <source>
        <dbReference type="EMBL" id="QFZ24223.1"/>
    </source>
</evidence>
<dbReference type="Pfam" id="PF13340">
    <property type="entry name" value="DUF4096"/>
    <property type="match status" value="1"/>
</dbReference>
<reference evidence="5" key="1">
    <citation type="journal article" date="2021" name="Curr. Microbiol.">
        <title>Complete genome of nocamycin-producing strain Saccharothrix syringae NRRL B-16468 reveals the biosynthetic potential for secondary metabolites.</title>
        <authorList>
            <person name="Mo X."/>
            <person name="Yang S."/>
        </authorList>
    </citation>
    <scope>NUCLEOTIDE SEQUENCE [LARGE SCALE GENOMIC DNA]</scope>
    <source>
        <strain evidence="5">ATCC 51364 / DSM 43886 / JCM 6844 / KCTC 9398 / NBRC 14523 / NRRL B-16468 / INA 2240</strain>
    </source>
</reference>
<dbReference type="GO" id="GO:0006313">
    <property type="term" value="P:DNA transposition"/>
    <property type="evidence" value="ECO:0007669"/>
    <property type="project" value="InterPro"/>
</dbReference>
<organism evidence="4 5">
    <name type="scientific">Saccharothrix syringae</name>
    <name type="common">Nocardiopsis syringae</name>
    <dbReference type="NCBI Taxonomy" id="103733"/>
    <lineage>
        <taxon>Bacteria</taxon>
        <taxon>Bacillati</taxon>
        <taxon>Actinomycetota</taxon>
        <taxon>Actinomycetes</taxon>
        <taxon>Pseudonocardiales</taxon>
        <taxon>Pseudonocardiaceae</taxon>
        <taxon>Saccharothrix</taxon>
    </lineage>
</organism>
<dbReference type="KEGG" id="ssyi:EKG83_13815"/>
<dbReference type="AlphaFoldDB" id="A0A5Q0HEH0"/>
<sequence length="276" mass="31788">MFDREEGESPPWLVPDDLWERIEPLLPVVPRRTRNPGRKRVPDRQVPHTGIRWEFPPQEPGFGSGMTCRRRLRDRNEAGARSWPHEVLLAELHSAGRPDRDRAVIDSSHVRAARRGPQGGPGPVDRARPGSMHHVPTDGGGIPLSVLPTGGDRNDVIGLEPLLDAVPDVRGQRRRPRRRPKALYADRGYDHDEYRRRPRARGITPRIARRGEPHGPGPGTVRWVLERTIAWYHGMKRLRIHRERRDDIHEALPGLATRTICHRHVRRLRQDQLTRR</sequence>
<feature type="domain" description="Transposase IS4-like" evidence="2">
    <location>
        <begin position="99"/>
        <end position="252"/>
    </location>
</feature>
<protein>
    <submittedName>
        <fullName evidence="4">IS5 family transposase</fullName>
    </submittedName>
</protein>
<name>A0A5Q0HEH0_SACSY</name>
<dbReference type="RefSeq" id="WP_153278062.1">
    <property type="nucleotide sequence ID" value="NZ_CP034550.1"/>
</dbReference>
<dbReference type="GO" id="GO:0003677">
    <property type="term" value="F:DNA binding"/>
    <property type="evidence" value="ECO:0007669"/>
    <property type="project" value="InterPro"/>
</dbReference>
<evidence type="ECO:0000259" key="3">
    <source>
        <dbReference type="Pfam" id="PF13340"/>
    </source>
</evidence>
<gene>
    <name evidence="4" type="ORF">EKG83_13815</name>
</gene>
<dbReference type="Proteomes" id="UP000325787">
    <property type="component" value="Chromosome"/>
</dbReference>
<feature type="region of interest" description="Disordered" evidence="1">
    <location>
        <begin position="112"/>
        <end position="149"/>
    </location>
</feature>
<dbReference type="PANTHER" id="PTHR30007">
    <property type="entry name" value="PHP DOMAIN PROTEIN"/>
    <property type="match status" value="1"/>
</dbReference>
<dbReference type="PANTHER" id="PTHR30007:SF1">
    <property type="entry name" value="BLR1914 PROTEIN"/>
    <property type="match status" value="1"/>
</dbReference>
<accession>A0A5Q0HEH0</accession>
<evidence type="ECO:0000313" key="5">
    <source>
        <dbReference type="Proteomes" id="UP000325787"/>
    </source>
</evidence>
<evidence type="ECO:0000259" key="2">
    <source>
        <dbReference type="Pfam" id="PF01609"/>
    </source>
</evidence>
<dbReference type="GO" id="GO:0004803">
    <property type="term" value="F:transposase activity"/>
    <property type="evidence" value="ECO:0007669"/>
    <property type="project" value="InterPro"/>
</dbReference>
<dbReference type="InterPro" id="IPR025161">
    <property type="entry name" value="IS402-like_dom"/>
</dbReference>
<proteinExistence type="predicted"/>
<evidence type="ECO:0000256" key="1">
    <source>
        <dbReference type="SAM" id="MobiDB-lite"/>
    </source>
</evidence>
<dbReference type="NCBIfam" id="NF033580">
    <property type="entry name" value="transpos_IS5_3"/>
    <property type="match status" value="1"/>
</dbReference>